<evidence type="ECO:0000259" key="1">
    <source>
        <dbReference type="PROSITE" id="PS51186"/>
    </source>
</evidence>
<dbReference type="EMBL" id="JAJNCT010000020">
    <property type="protein sequence ID" value="MCD2166629.1"/>
    <property type="molecule type" value="Genomic_DNA"/>
</dbReference>
<dbReference type="SUPFAM" id="SSF55729">
    <property type="entry name" value="Acyl-CoA N-acyltransferases (Nat)"/>
    <property type="match status" value="1"/>
</dbReference>
<feature type="domain" description="N-acetyltransferase" evidence="1">
    <location>
        <begin position="16"/>
        <end position="158"/>
    </location>
</feature>
<accession>A0AAW4XYD4</accession>
<comment type="caution">
    <text evidence="2">The sequence shown here is derived from an EMBL/GenBank/DDBJ whole genome shotgun (WGS) entry which is preliminary data.</text>
</comment>
<dbReference type="InterPro" id="IPR016181">
    <property type="entry name" value="Acyl_CoA_acyltransferase"/>
</dbReference>
<dbReference type="Gene3D" id="3.40.630.30">
    <property type="match status" value="1"/>
</dbReference>
<evidence type="ECO:0000313" key="3">
    <source>
        <dbReference type="Proteomes" id="UP001199260"/>
    </source>
</evidence>
<keyword evidence="2" id="KW-0012">Acyltransferase</keyword>
<dbReference type="RefSeq" id="WP_230777270.1">
    <property type="nucleotide sequence ID" value="NZ_JAJNCT010000020.1"/>
</dbReference>
<gene>
    <name evidence="2" type="ORF">LPW39_16010</name>
</gene>
<dbReference type="CDD" id="cd04301">
    <property type="entry name" value="NAT_SF"/>
    <property type="match status" value="1"/>
</dbReference>
<reference evidence="2 3" key="1">
    <citation type="submission" date="2021-11" db="EMBL/GenBank/DDBJ databases">
        <title>Genome sequence.</title>
        <authorList>
            <person name="Sun Q."/>
        </authorList>
    </citation>
    <scope>NUCLEOTIDE SEQUENCE [LARGE SCALE GENOMIC DNA]</scope>
    <source>
        <strain evidence="2 3">KCTC 12005</strain>
    </source>
</reference>
<keyword evidence="2" id="KW-0808">Transferase</keyword>
<dbReference type="GO" id="GO:0016747">
    <property type="term" value="F:acyltransferase activity, transferring groups other than amino-acyl groups"/>
    <property type="evidence" value="ECO:0007669"/>
    <property type="project" value="InterPro"/>
</dbReference>
<protein>
    <submittedName>
        <fullName evidence="2">GNAT family N-acetyltransferase</fullName>
        <ecNumber evidence="2">2.3.1.-</ecNumber>
    </submittedName>
</protein>
<dbReference type="InterPro" id="IPR000182">
    <property type="entry name" value="GNAT_dom"/>
</dbReference>
<name>A0AAW4XYD4_9BURK</name>
<organism evidence="2 3">
    <name type="scientific">Comamonas koreensis</name>
    <dbReference type="NCBI Taxonomy" id="160825"/>
    <lineage>
        <taxon>Bacteria</taxon>
        <taxon>Pseudomonadati</taxon>
        <taxon>Pseudomonadota</taxon>
        <taxon>Betaproteobacteria</taxon>
        <taxon>Burkholderiales</taxon>
        <taxon>Comamonadaceae</taxon>
        <taxon>Comamonas</taxon>
    </lineage>
</organism>
<keyword evidence="3" id="KW-1185">Reference proteome</keyword>
<dbReference type="Pfam" id="PF13673">
    <property type="entry name" value="Acetyltransf_10"/>
    <property type="match status" value="1"/>
</dbReference>
<dbReference type="AlphaFoldDB" id="A0AAW4XYD4"/>
<sequence length="167" mass="18589">MPKPSSTVDQLSWSFLPFTALNLQQLYDLLHVRCQVFIAEQVAFQDLDYKDQDAWHLLGRDAQGVLQAYVRVLPPGLAYAEPSIGRVAVMQAMRGTGAGWELMRHAMAETDRLWPGSAIRIGAQAYLQKFYEGCGFNVVSEPYLEDGIPHLTMLYPGKAQAVESATV</sequence>
<dbReference type="EC" id="2.3.1.-" evidence="2"/>
<proteinExistence type="predicted"/>
<dbReference type="PROSITE" id="PS51186">
    <property type="entry name" value="GNAT"/>
    <property type="match status" value="1"/>
</dbReference>
<dbReference type="Proteomes" id="UP001199260">
    <property type="component" value="Unassembled WGS sequence"/>
</dbReference>
<evidence type="ECO:0000313" key="2">
    <source>
        <dbReference type="EMBL" id="MCD2166629.1"/>
    </source>
</evidence>